<dbReference type="SMART" id="SM00579">
    <property type="entry name" value="FBD"/>
    <property type="match status" value="1"/>
</dbReference>
<feature type="domain" description="F-box" evidence="1">
    <location>
        <begin position="3"/>
        <end position="38"/>
    </location>
</feature>
<dbReference type="InterPro" id="IPR036047">
    <property type="entry name" value="F-box-like_dom_sf"/>
</dbReference>
<evidence type="ECO:0000313" key="4">
    <source>
        <dbReference type="Proteomes" id="UP000824890"/>
    </source>
</evidence>
<dbReference type="Gramene" id="CDX78112">
    <property type="protein sequence ID" value="CDX78112"/>
    <property type="gene ID" value="GSBRNA2T00129408001"/>
</dbReference>
<proteinExistence type="predicted"/>
<gene>
    <name evidence="2" type="ORF">DARMORV10_A09P45740.1</name>
    <name evidence="3" type="ORF">HID58_035263</name>
</gene>
<evidence type="ECO:0000313" key="3">
    <source>
        <dbReference type="EMBL" id="KAH0911942.1"/>
    </source>
</evidence>
<dbReference type="InterPro" id="IPR055411">
    <property type="entry name" value="LRR_FXL15/At3g58940/PEG3-like"/>
</dbReference>
<protein>
    <submittedName>
        <fullName evidence="2">(rape) hypothetical protein</fullName>
    </submittedName>
</protein>
<name>A0A816PF46_BRANA</name>
<dbReference type="SMART" id="SM00256">
    <property type="entry name" value="FBOX"/>
    <property type="match status" value="1"/>
</dbReference>
<dbReference type="PANTHER" id="PTHR31900">
    <property type="entry name" value="F-BOX/RNI SUPERFAMILY PROTEIN-RELATED"/>
    <property type="match status" value="1"/>
</dbReference>
<dbReference type="PROSITE" id="PS50181">
    <property type="entry name" value="FBOX"/>
    <property type="match status" value="1"/>
</dbReference>
<dbReference type="Proteomes" id="UP000824890">
    <property type="component" value="Unassembled WGS sequence"/>
</dbReference>
<dbReference type="InterPro" id="IPR050232">
    <property type="entry name" value="FBL13/AtMIF1-like"/>
</dbReference>
<reference evidence="3 4" key="2">
    <citation type="submission" date="2021-05" db="EMBL/GenBank/DDBJ databases">
        <title>Genome Assembly of Synthetic Allotetraploid Brassica napus Reveals Homoeologous Exchanges between Subgenomes.</title>
        <authorList>
            <person name="Davis J.T."/>
        </authorList>
    </citation>
    <scope>NUCLEOTIDE SEQUENCE [LARGE SCALE GENOMIC DNA]</scope>
    <source>
        <strain evidence="4">cv. Da-Ae</strain>
        <tissue evidence="3">Seedling</tissue>
    </source>
</reference>
<dbReference type="EMBL" id="JAGKQM010000009">
    <property type="protein sequence ID" value="KAH0911942.1"/>
    <property type="molecule type" value="Genomic_DNA"/>
</dbReference>
<dbReference type="Pfam" id="PF24758">
    <property type="entry name" value="LRR_At5g56370"/>
    <property type="match status" value="1"/>
</dbReference>
<sequence>MNKDMISHLPEDLIRKILSFLPTKTAIATSLLSKQWRSHWMSAPKLRFDSEDYENEHDENFSKIVSESFLSHKAPVLESFHLRFGLDKVDPIDVGFWIGIAFARQLRKLVLDFLELQGSFIFPSSLCTCKTLETLKLRNQILLDISSPASMKSLKKLHLSYVFYKDDETINNLLSGCPSLEELIVDRSDEHTVEFFTINVPSLLRLTIYDDNSEKEFLGYLIEAPSLKYLEIDELRCKLFLLEAPELVEANIYGVPAIISSEFHVSLTSVKRLVLDVSPLKTIYPPIGDIFNQLVYLEMYTREALWWDLLRRMLEHSPKLQVLKLVDEYRINPDYRVCGREWKKPKYVPKCLLSHLETFVWTRYDARRENEEEVATYILKNAKQLKSANFSANPIKPKELKKLAERREMFRKLDGVVKASTSCHLVFK</sequence>
<dbReference type="Pfam" id="PF00646">
    <property type="entry name" value="F-box"/>
    <property type="match status" value="1"/>
</dbReference>
<evidence type="ECO:0000259" key="1">
    <source>
        <dbReference type="PROSITE" id="PS50181"/>
    </source>
</evidence>
<dbReference type="AlphaFoldDB" id="A0A816PF46"/>
<reference evidence="2" key="1">
    <citation type="submission" date="2021-01" db="EMBL/GenBank/DDBJ databases">
        <authorList>
            <consortium name="Genoscope - CEA"/>
            <person name="William W."/>
        </authorList>
    </citation>
    <scope>NUCLEOTIDE SEQUENCE</scope>
</reference>
<dbReference type="OrthoDB" id="594804at2759"/>
<dbReference type="OMA" id="NEHDENF"/>
<dbReference type="InterPro" id="IPR032675">
    <property type="entry name" value="LRR_dom_sf"/>
</dbReference>
<dbReference type="Proteomes" id="UP001295469">
    <property type="component" value="Chromosome A09"/>
</dbReference>
<dbReference type="SUPFAM" id="SSF81383">
    <property type="entry name" value="F-box domain"/>
    <property type="match status" value="1"/>
</dbReference>
<dbReference type="InterPro" id="IPR001810">
    <property type="entry name" value="F-box_dom"/>
</dbReference>
<dbReference type="Pfam" id="PF08387">
    <property type="entry name" value="FBD"/>
    <property type="match status" value="1"/>
</dbReference>
<dbReference type="Gene3D" id="1.20.1280.50">
    <property type="match status" value="1"/>
</dbReference>
<dbReference type="SUPFAM" id="SSF52047">
    <property type="entry name" value="RNI-like"/>
    <property type="match status" value="1"/>
</dbReference>
<keyword evidence="4" id="KW-1185">Reference proteome</keyword>
<evidence type="ECO:0000313" key="2">
    <source>
        <dbReference type="EMBL" id="CAF2047066.1"/>
    </source>
</evidence>
<dbReference type="KEGG" id="bna:106364916"/>
<dbReference type="InterPro" id="IPR053781">
    <property type="entry name" value="F-box_AtFBL13-like"/>
</dbReference>
<dbReference type="CDD" id="cd22160">
    <property type="entry name" value="F-box_AtFBL13-like"/>
    <property type="match status" value="1"/>
</dbReference>
<dbReference type="Gene3D" id="3.80.10.10">
    <property type="entry name" value="Ribonuclease Inhibitor"/>
    <property type="match status" value="1"/>
</dbReference>
<organism evidence="2">
    <name type="scientific">Brassica napus</name>
    <name type="common">Rape</name>
    <dbReference type="NCBI Taxonomy" id="3708"/>
    <lineage>
        <taxon>Eukaryota</taxon>
        <taxon>Viridiplantae</taxon>
        <taxon>Streptophyta</taxon>
        <taxon>Embryophyta</taxon>
        <taxon>Tracheophyta</taxon>
        <taxon>Spermatophyta</taxon>
        <taxon>Magnoliopsida</taxon>
        <taxon>eudicotyledons</taxon>
        <taxon>Gunneridae</taxon>
        <taxon>Pentapetalae</taxon>
        <taxon>rosids</taxon>
        <taxon>malvids</taxon>
        <taxon>Brassicales</taxon>
        <taxon>Brassicaceae</taxon>
        <taxon>Brassiceae</taxon>
        <taxon>Brassica</taxon>
    </lineage>
</organism>
<dbReference type="PANTHER" id="PTHR31900:SF34">
    <property type="entry name" value="EMB|CAB62440.1-RELATED"/>
    <property type="match status" value="1"/>
</dbReference>
<accession>A0A816PF46</accession>
<dbReference type="EMBL" id="HG994363">
    <property type="protein sequence ID" value="CAF2047066.1"/>
    <property type="molecule type" value="Genomic_DNA"/>
</dbReference>
<dbReference type="InterPro" id="IPR006566">
    <property type="entry name" value="FBD"/>
</dbReference>